<gene>
    <name evidence="1" type="ORF">CFAM422_006621</name>
</gene>
<comment type="caution">
    <text evidence="1">The sequence shown here is derived from an EMBL/GenBank/DDBJ whole genome shotgun (WGS) entry which is preliminary data.</text>
</comment>
<proteinExistence type="predicted"/>
<organism evidence="1 2">
    <name type="scientific">Trichoderma lentiforme</name>
    <dbReference type="NCBI Taxonomy" id="1567552"/>
    <lineage>
        <taxon>Eukaryota</taxon>
        <taxon>Fungi</taxon>
        <taxon>Dikarya</taxon>
        <taxon>Ascomycota</taxon>
        <taxon>Pezizomycotina</taxon>
        <taxon>Sordariomycetes</taxon>
        <taxon>Hypocreomycetidae</taxon>
        <taxon>Hypocreales</taxon>
        <taxon>Hypocreaceae</taxon>
        <taxon>Trichoderma</taxon>
    </lineage>
</organism>
<accession>A0A9P4XEQ5</accession>
<dbReference type="AlphaFoldDB" id="A0A9P4XEQ5"/>
<sequence length="69" mass="7892">MTAEERHPQGTLCYITITQIYLERTNTNQRTNEPTNQQSFKVVLGVGRIGIRKNWGEFATKGPTRITPE</sequence>
<keyword evidence="2" id="KW-1185">Reference proteome</keyword>
<name>A0A9P4XEQ5_9HYPO</name>
<dbReference type="EMBL" id="QLNT01000011">
    <property type="protein sequence ID" value="KAF3069895.1"/>
    <property type="molecule type" value="Genomic_DNA"/>
</dbReference>
<reference evidence="1 2" key="1">
    <citation type="submission" date="2018-06" db="EMBL/GenBank/DDBJ databases">
        <title>Genome analysis of cellulolytic fungus Trichoderma lentiforme CFAM-422.</title>
        <authorList>
            <person name="Steindorff A.S."/>
            <person name="Formighieri E.F."/>
            <person name="Midorikawa G.E.O."/>
            <person name="Tamietti M.S."/>
            <person name="Ramos E.Z."/>
            <person name="Silva A.S."/>
            <person name="Bon E.P.S."/>
            <person name="Mendes T.D."/>
            <person name="Damaso M.C.T."/>
            <person name="Favaro L.C.L."/>
        </authorList>
    </citation>
    <scope>NUCLEOTIDE SEQUENCE [LARGE SCALE GENOMIC DNA]</scope>
    <source>
        <strain evidence="1 2">CFAM-422</strain>
    </source>
</reference>
<protein>
    <submittedName>
        <fullName evidence="1">Uncharacterized protein</fullName>
    </submittedName>
</protein>
<dbReference type="Proteomes" id="UP000801864">
    <property type="component" value="Unassembled WGS sequence"/>
</dbReference>
<evidence type="ECO:0000313" key="1">
    <source>
        <dbReference type="EMBL" id="KAF3069895.1"/>
    </source>
</evidence>
<evidence type="ECO:0000313" key="2">
    <source>
        <dbReference type="Proteomes" id="UP000801864"/>
    </source>
</evidence>